<gene>
    <name evidence="2" type="ORF">N657DRAFT_238136</name>
</gene>
<feature type="compositionally biased region" description="Polar residues" evidence="1">
    <location>
        <begin position="157"/>
        <end position="167"/>
    </location>
</feature>
<reference evidence="2" key="2">
    <citation type="submission" date="2023-05" db="EMBL/GenBank/DDBJ databases">
        <authorList>
            <consortium name="Lawrence Berkeley National Laboratory"/>
            <person name="Steindorff A."/>
            <person name="Hensen N."/>
            <person name="Bonometti L."/>
            <person name="Westerberg I."/>
            <person name="Brannstrom I.O."/>
            <person name="Guillou S."/>
            <person name="Cros-Aarteil S."/>
            <person name="Calhoun S."/>
            <person name="Haridas S."/>
            <person name="Kuo A."/>
            <person name="Mondo S."/>
            <person name="Pangilinan J."/>
            <person name="Riley R."/>
            <person name="Labutti K."/>
            <person name="Andreopoulos B."/>
            <person name="Lipzen A."/>
            <person name="Chen C."/>
            <person name="Yanf M."/>
            <person name="Daum C."/>
            <person name="Ng V."/>
            <person name="Clum A."/>
            <person name="Ohm R."/>
            <person name="Martin F."/>
            <person name="Silar P."/>
            <person name="Natvig D."/>
            <person name="Lalanne C."/>
            <person name="Gautier V."/>
            <person name="Ament-Velasquez S.L."/>
            <person name="Kruys A."/>
            <person name="Hutchinson M.I."/>
            <person name="Powell A.J."/>
            <person name="Barry K."/>
            <person name="Miller A.N."/>
            <person name="Grigoriev I.V."/>
            <person name="Debuchy R."/>
            <person name="Gladieux P."/>
            <person name="Thoren M.H."/>
            <person name="Johannesson H."/>
        </authorList>
    </citation>
    <scope>NUCLEOTIDE SEQUENCE</scope>
    <source>
        <strain evidence="2">CBS 731.68</strain>
    </source>
</reference>
<keyword evidence="3" id="KW-1185">Reference proteome</keyword>
<proteinExistence type="predicted"/>
<organism evidence="2 3">
    <name type="scientific">Parathielavia appendiculata</name>
    <dbReference type="NCBI Taxonomy" id="2587402"/>
    <lineage>
        <taxon>Eukaryota</taxon>
        <taxon>Fungi</taxon>
        <taxon>Dikarya</taxon>
        <taxon>Ascomycota</taxon>
        <taxon>Pezizomycotina</taxon>
        <taxon>Sordariomycetes</taxon>
        <taxon>Sordariomycetidae</taxon>
        <taxon>Sordariales</taxon>
        <taxon>Chaetomiaceae</taxon>
        <taxon>Parathielavia</taxon>
    </lineage>
</organism>
<dbReference type="AlphaFoldDB" id="A0AAN6U8U4"/>
<dbReference type="GeneID" id="87823131"/>
<accession>A0AAN6U8U4</accession>
<evidence type="ECO:0000313" key="2">
    <source>
        <dbReference type="EMBL" id="KAK4128006.1"/>
    </source>
</evidence>
<dbReference type="RefSeq" id="XP_062651777.1">
    <property type="nucleotide sequence ID" value="XM_062786365.1"/>
</dbReference>
<name>A0AAN6U8U4_9PEZI</name>
<feature type="compositionally biased region" description="Polar residues" evidence="1">
    <location>
        <begin position="1"/>
        <end position="11"/>
    </location>
</feature>
<protein>
    <submittedName>
        <fullName evidence="2">Uncharacterized protein</fullName>
    </submittedName>
</protein>
<evidence type="ECO:0000313" key="3">
    <source>
        <dbReference type="Proteomes" id="UP001302602"/>
    </source>
</evidence>
<comment type="caution">
    <text evidence="2">The sequence shown here is derived from an EMBL/GenBank/DDBJ whole genome shotgun (WGS) entry which is preliminary data.</text>
</comment>
<feature type="compositionally biased region" description="Polar residues" evidence="1">
    <location>
        <begin position="34"/>
        <end position="43"/>
    </location>
</feature>
<dbReference type="EMBL" id="MU853224">
    <property type="protein sequence ID" value="KAK4128006.1"/>
    <property type="molecule type" value="Genomic_DNA"/>
</dbReference>
<feature type="region of interest" description="Disordered" evidence="1">
    <location>
        <begin position="1"/>
        <end position="44"/>
    </location>
</feature>
<evidence type="ECO:0000256" key="1">
    <source>
        <dbReference type="SAM" id="MobiDB-lite"/>
    </source>
</evidence>
<dbReference type="Proteomes" id="UP001302602">
    <property type="component" value="Unassembled WGS sequence"/>
</dbReference>
<reference evidence="2" key="1">
    <citation type="journal article" date="2023" name="Mol. Phylogenet. Evol.">
        <title>Genome-scale phylogeny and comparative genomics of the fungal order Sordariales.</title>
        <authorList>
            <person name="Hensen N."/>
            <person name="Bonometti L."/>
            <person name="Westerberg I."/>
            <person name="Brannstrom I.O."/>
            <person name="Guillou S."/>
            <person name="Cros-Aarteil S."/>
            <person name="Calhoun S."/>
            <person name="Haridas S."/>
            <person name="Kuo A."/>
            <person name="Mondo S."/>
            <person name="Pangilinan J."/>
            <person name="Riley R."/>
            <person name="LaButti K."/>
            <person name="Andreopoulos B."/>
            <person name="Lipzen A."/>
            <person name="Chen C."/>
            <person name="Yan M."/>
            <person name="Daum C."/>
            <person name="Ng V."/>
            <person name="Clum A."/>
            <person name="Steindorff A."/>
            <person name="Ohm R.A."/>
            <person name="Martin F."/>
            <person name="Silar P."/>
            <person name="Natvig D.O."/>
            <person name="Lalanne C."/>
            <person name="Gautier V."/>
            <person name="Ament-Velasquez S.L."/>
            <person name="Kruys A."/>
            <person name="Hutchinson M.I."/>
            <person name="Powell A.J."/>
            <person name="Barry K."/>
            <person name="Miller A.N."/>
            <person name="Grigoriev I.V."/>
            <person name="Debuchy R."/>
            <person name="Gladieux P."/>
            <person name="Hiltunen Thoren M."/>
            <person name="Johannesson H."/>
        </authorList>
    </citation>
    <scope>NUCLEOTIDE SEQUENCE</scope>
    <source>
        <strain evidence="2">CBS 731.68</strain>
    </source>
</reference>
<sequence>MSHNENSNTKPRNGLHAVKYSKSGDRPPHHGTHQPGNPNSTTLGAPPHCTHFLWRFNFLLSLLGSQAVGTTYHLDPRSSAARAELSRGEDELLECHRRSAFCQRPVNHLLSSPVEDQGIARGTRNRPIRGRLPERGSVQVGLSETPSPTPSIGPRVSKQTTGNSRRL</sequence>
<feature type="region of interest" description="Disordered" evidence="1">
    <location>
        <begin position="113"/>
        <end position="167"/>
    </location>
</feature>